<evidence type="ECO:0000259" key="1">
    <source>
        <dbReference type="Pfam" id="PF07883"/>
    </source>
</evidence>
<evidence type="ECO:0000313" key="2">
    <source>
        <dbReference type="EMBL" id="MEJ2865348.1"/>
    </source>
</evidence>
<dbReference type="Proteomes" id="UP001369736">
    <property type="component" value="Unassembled WGS sequence"/>
</dbReference>
<gene>
    <name evidence="2" type="ORF">WCD58_29595</name>
</gene>
<dbReference type="InterPro" id="IPR011051">
    <property type="entry name" value="RmlC_Cupin_sf"/>
</dbReference>
<dbReference type="Gene3D" id="2.60.120.10">
    <property type="entry name" value="Jelly Rolls"/>
    <property type="match status" value="1"/>
</dbReference>
<dbReference type="InterPro" id="IPR013096">
    <property type="entry name" value="Cupin_2"/>
</dbReference>
<keyword evidence="3" id="KW-1185">Reference proteome</keyword>
<evidence type="ECO:0000313" key="3">
    <source>
        <dbReference type="Proteomes" id="UP001369736"/>
    </source>
</evidence>
<protein>
    <submittedName>
        <fullName evidence="2">Cupin domain-containing protein</fullName>
    </submittedName>
</protein>
<organism evidence="2 3">
    <name type="scientific">Actinomycetospora flava</name>
    <dbReference type="NCBI Taxonomy" id="3129232"/>
    <lineage>
        <taxon>Bacteria</taxon>
        <taxon>Bacillati</taxon>
        <taxon>Actinomycetota</taxon>
        <taxon>Actinomycetes</taxon>
        <taxon>Pseudonocardiales</taxon>
        <taxon>Pseudonocardiaceae</taxon>
        <taxon>Actinomycetospora</taxon>
    </lineage>
</organism>
<dbReference type="Pfam" id="PF07883">
    <property type="entry name" value="Cupin_2"/>
    <property type="match status" value="1"/>
</dbReference>
<sequence>MTLDSALPPGVLAAGTGEITDVGGYQTRYLLDAGATSGRFSLMELLLPPRVMAAPLHRHSREDDIAYVTRGRIGALLGDVEVEAGPGDLIVRPRGQWHTFWNAGDEPAGTLEMTSPGGLEQMFREMEALGHDVDPEVFVELAARYGCDLDLEGTDVLVQRHGLVF</sequence>
<proteinExistence type="predicted"/>
<dbReference type="PANTHER" id="PTHR36440:SF1">
    <property type="entry name" value="PUTATIVE (AFU_ORTHOLOGUE AFUA_8G07350)-RELATED"/>
    <property type="match status" value="1"/>
</dbReference>
<accession>A0ABU8MEH7</accession>
<dbReference type="InterPro" id="IPR014710">
    <property type="entry name" value="RmlC-like_jellyroll"/>
</dbReference>
<dbReference type="PANTHER" id="PTHR36440">
    <property type="entry name" value="PUTATIVE (AFU_ORTHOLOGUE AFUA_8G07350)-RELATED"/>
    <property type="match status" value="1"/>
</dbReference>
<reference evidence="2 3" key="1">
    <citation type="submission" date="2024-03" db="EMBL/GenBank/DDBJ databases">
        <title>Actinomycetospora sp. OC33-EN07, a novel actinomycete isolated from wild orchid (Aerides multiflora).</title>
        <authorList>
            <person name="Suriyachadkun C."/>
        </authorList>
    </citation>
    <scope>NUCLEOTIDE SEQUENCE [LARGE SCALE GENOMIC DNA]</scope>
    <source>
        <strain evidence="2 3">OC33-EN07</strain>
    </source>
</reference>
<name>A0ABU8MEH7_9PSEU</name>
<dbReference type="InterPro" id="IPR053146">
    <property type="entry name" value="QDO-like"/>
</dbReference>
<feature type="domain" description="Cupin type-2" evidence="1">
    <location>
        <begin position="46"/>
        <end position="109"/>
    </location>
</feature>
<dbReference type="EMBL" id="JBBEGM010000017">
    <property type="protein sequence ID" value="MEJ2865348.1"/>
    <property type="molecule type" value="Genomic_DNA"/>
</dbReference>
<dbReference type="RefSeq" id="WP_337706722.1">
    <property type="nucleotide sequence ID" value="NZ_JBBEGM010000017.1"/>
</dbReference>
<dbReference type="SUPFAM" id="SSF51182">
    <property type="entry name" value="RmlC-like cupins"/>
    <property type="match status" value="1"/>
</dbReference>
<comment type="caution">
    <text evidence="2">The sequence shown here is derived from an EMBL/GenBank/DDBJ whole genome shotgun (WGS) entry which is preliminary data.</text>
</comment>